<dbReference type="InterPro" id="IPR027443">
    <property type="entry name" value="IPNS-like_sf"/>
</dbReference>
<dbReference type="InterPro" id="IPR037037">
    <property type="entry name" value="Pro_3_hydrox_C_sf"/>
</dbReference>
<dbReference type="SUPFAM" id="SSF51197">
    <property type="entry name" value="Clavaminate synthase-like"/>
    <property type="match status" value="1"/>
</dbReference>
<dbReference type="AlphaFoldDB" id="A0A242MVW4"/>
<feature type="domain" description="Aspartyl/asparaginy/proline hydroxylase" evidence="1">
    <location>
        <begin position="25"/>
        <end position="172"/>
    </location>
</feature>
<comment type="caution">
    <text evidence="3">The sequence shown here is derived from an EMBL/GenBank/DDBJ whole genome shotgun (WGS) entry which is preliminary data.</text>
</comment>
<dbReference type="InterPro" id="IPR008035">
    <property type="entry name" value="Pro_3_hydrox_C"/>
</dbReference>
<evidence type="ECO:0000313" key="3">
    <source>
        <dbReference type="EMBL" id="OTP75026.1"/>
    </source>
</evidence>
<reference evidence="3 4" key="1">
    <citation type="submission" date="2017-03" db="EMBL/GenBank/DDBJ databases">
        <title>Genome analysis of strain PAMC 26577.</title>
        <authorList>
            <person name="Oh H.-M."/>
            <person name="Yang J.-A."/>
        </authorList>
    </citation>
    <scope>NUCLEOTIDE SEQUENCE [LARGE SCALE GENOMIC DNA]</scope>
    <source>
        <strain evidence="3 4">PAMC 26577</strain>
    </source>
</reference>
<evidence type="ECO:0000259" key="1">
    <source>
        <dbReference type="Pfam" id="PF05118"/>
    </source>
</evidence>
<proteinExistence type="predicted"/>
<accession>A0A242MVW4</accession>
<dbReference type="InterPro" id="IPR007803">
    <property type="entry name" value="Asp/Arg/Pro-Hydrxlase"/>
</dbReference>
<dbReference type="Gene3D" id="2.60.120.330">
    <property type="entry name" value="B-lactam Antibiotic, Isopenicillin N Synthase, Chain"/>
    <property type="match status" value="1"/>
</dbReference>
<dbReference type="EMBL" id="NBTZ01000056">
    <property type="protein sequence ID" value="OTP75026.1"/>
    <property type="molecule type" value="Genomic_DNA"/>
</dbReference>
<dbReference type="GO" id="GO:0016706">
    <property type="term" value="F:2-oxoglutarate-dependent dioxygenase activity"/>
    <property type="evidence" value="ECO:0007669"/>
    <property type="project" value="InterPro"/>
</dbReference>
<dbReference type="RefSeq" id="WP_062173396.1">
    <property type="nucleotide sequence ID" value="NZ_NBTZ01000056.1"/>
</dbReference>
<sequence>MNSRIVGRFEPFISESELQKILNFTQDDSHYDEFRIGDWKTFVIWNDTGADGDGVVSDRGGLATPTSRGRGLPTLNQWITDTFDTRRLKLVRIHSLGDGVLVPHRDFVEFDPGSHPWTRIHVPIMTNDACLHSEDEQVFRMRAGEIWHLDATRLHSATNFSRARRLNVCLDFALGNDHVDSIFRIPNCLDPSIRSEKIDRPAMSQAFLDGILGLSRILTEHNYRDIVGLLSKVHFYRDVGIGHFFDWLITISQRSGLDALYEKSLAYSRFLQTERRLSERFVL</sequence>
<name>A0A242MVW4_CABSO</name>
<dbReference type="Gene3D" id="1.10.1720.10">
    <property type="entry name" value="L-proline 3-hydroxylase, C-terminal domain"/>
    <property type="match status" value="1"/>
</dbReference>
<protein>
    <submittedName>
        <fullName evidence="3">L-proline 3-hydroxylase</fullName>
    </submittedName>
</protein>
<evidence type="ECO:0000313" key="4">
    <source>
        <dbReference type="Proteomes" id="UP000195221"/>
    </source>
</evidence>
<dbReference type="Pfam" id="PF05373">
    <property type="entry name" value="Pro_3_hydrox_C"/>
    <property type="match status" value="1"/>
</dbReference>
<dbReference type="Pfam" id="PF05118">
    <property type="entry name" value="Asp_Arg_Hydrox"/>
    <property type="match status" value="1"/>
</dbReference>
<gene>
    <name evidence="3" type="ORF">PAMC26577_14235</name>
</gene>
<feature type="domain" description="L-proline 3-hydroxylase C-terminal" evidence="2">
    <location>
        <begin position="181"/>
        <end position="279"/>
    </location>
</feature>
<evidence type="ECO:0000259" key="2">
    <source>
        <dbReference type="Pfam" id="PF05373"/>
    </source>
</evidence>
<organism evidence="3 4">
    <name type="scientific">Caballeronia sordidicola</name>
    <name type="common">Burkholderia sordidicola</name>
    <dbReference type="NCBI Taxonomy" id="196367"/>
    <lineage>
        <taxon>Bacteria</taxon>
        <taxon>Pseudomonadati</taxon>
        <taxon>Pseudomonadota</taxon>
        <taxon>Betaproteobacteria</taxon>
        <taxon>Burkholderiales</taxon>
        <taxon>Burkholderiaceae</taxon>
        <taxon>Caballeronia</taxon>
    </lineage>
</organism>
<dbReference type="Proteomes" id="UP000195221">
    <property type="component" value="Unassembled WGS sequence"/>
</dbReference>